<protein>
    <recommendedName>
        <fullName evidence="3">RNase H type-1 domain-containing protein</fullName>
    </recommendedName>
</protein>
<dbReference type="PANTHER" id="PTHR48475">
    <property type="entry name" value="RIBONUCLEASE H"/>
    <property type="match status" value="1"/>
</dbReference>
<dbReference type="EMBL" id="QJKJ01006702">
    <property type="protein sequence ID" value="RDX85785.1"/>
    <property type="molecule type" value="Genomic_DNA"/>
</dbReference>
<evidence type="ECO:0000313" key="2">
    <source>
        <dbReference type="Proteomes" id="UP000257109"/>
    </source>
</evidence>
<evidence type="ECO:0000313" key="1">
    <source>
        <dbReference type="EMBL" id="RDX85785.1"/>
    </source>
</evidence>
<sequence>MTRWAVELSKFDITCERRGHVKAQVFADFINELTPNSHEEEATGANREWTLSVDRSSNKRGSKAGVILEGPKNWGMKMLTVKSDSKLVIGQVNGEYQAKDL</sequence>
<keyword evidence="2" id="KW-1185">Reference proteome</keyword>
<proteinExistence type="predicted"/>
<dbReference type="PANTHER" id="PTHR48475:SF2">
    <property type="entry name" value="RIBONUCLEASE H"/>
    <property type="match status" value="1"/>
</dbReference>
<accession>A0A371G5G4</accession>
<gene>
    <name evidence="1" type="ORF">CR513_32959</name>
</gene>
<reference evidence="1" key="1">
    <citation type="submission" date="2018-05" db="EMBL/GenBank/DDBJ databases">
        <title>Draft genome of Mucuna pruriens seed.</title>
        <authorList>
            <person name="Nnadi N.E."/>
            <person name="Vos R."/>
            <person name="Hasami M.H."/>
            <person name="Devisetty U.K."/>
            <person name="Aguiy J.C."/>
        </authorList>
    </citation>
    <scope>NUCLEOTIDE SEQUENCE [LARGE SCALE GENOMIC DNA]</scope>
    <source>
        <strain evidence="1">JCA_2017</strain>
    </source>
</reference>
<feature type="non-terminal residue" evidence="1">
    <location>
        <position position="1"/>
    </location>
</feature>
<dbReference type="Proteomes" id="UP000257109">
    <property type="component" value="Unassembled WGS sequence"/>
</dbReference>
<name>A0A371G5G4_MUCPR</name>
<comment type="caution">
    <text evidence="1">The sequence shown here is derived from an EMBL/GenBank/DDBJ whole genome shotgun (WGS) entry which is preliminary data.</text>
</comment>
<evidence type="ECO:0008006" key="3">
    <source>
        <dbReference type="Google" id="ProtNLM"/>
    </source>
</evidence>
<dbReference type="AlphaFoldDB" id="A0A371G5G4"/>
<organism evidence="1 2">
    <name type="scientific">Mucuna pruriens</name>
    <name type="common">Velvet bean</name>
    <name type="synonym">Dolichos pruriens</name>
    <dbReference type="NCBI Taxonomy" id="157652"/>
    <lineage>
        <taxon>Eukaryota</taxon>
        <taxon>Viridiplantae</taxon>
        <taxon>Streptophyta</taxon>
        <taxon>Embryophyta</taxon>
        <taxon>Tracheophyta</taxon>
        <taxon>Spermatophyta</taxon>
        <taxon>Magnoliopsida</taxon>
        <taxon>eudicotyledons</taxon>
        <taxon>Gunneridae</taxon>
        <taxon>Pentapetalae</taxon>
        <taxon>rosids</taxon>
        <taxon>fabids</taxon>
        <taxon>Fabales</taxon>
        <taxon>Fabaceae</taxon>
        <taxon>Papilionoideae</taxon>
        <taxon>50 kb inversion clade</taxon>
        <taxon>NPAAA clade</taxon>
        <taxon>indigoferoid/millettioid clade</taxon>
        <taxon>Phaseoleae</taxon>
        <taxon>Mucuna</taxon>
    </lineage>
</organism>
<dbReference type="OrthoDB" id="1740909at2759"/>